<feature type="transmembrane region" description="Helical" evidence="4">
    <location>
        <begin position="169"/>
        <end position="190"/>
    </location>
</feature>
<evidence type="ECO:0000256" key="3">
    <source>
        <dbReference type="ARBA" id="ARBA00023136"/>
    </source>
</evidence>
<evidence type="ECO:0000256" key="4">
    <source>
        <dbReference type="SAM" id="Phobius"/>
    </source>
</evidence>
<feature type="transmembrane region" description="Helical" evidence="4">
    <location>
        <begin position="49"/>
        <end position="67"/>
    </location>
</feature>
<feature type="transmembrane region" description="Helical" evidence="4">
    <location>
        <begin position="79"/>
        <end position="96"/>
    </location>
</feature>
<keyword evidence="1 4" id="KW-0812">Transmembrane</keyword>
<evidence type="ECO:0000313" key="5">
    <source>
        <dbReference type="EMBL" id="SEB81260.1"/>
    </source>
</evidence>
<accession>A0A1H4MDU0</accession>
<dbReference type="Proteomes" id="UP000199064">
    <property type="component" value="Unassembled WGS sequence"/>
</dbReference>
<dbReference type="Gene3D" id="1.20.1250.20">
    <property type="entry name" value="MFS general substrate transporter like domains"/>
    <property type="match status" value="1"/>
</dbReference>
<dbReference type="Pfam" id="PF07690">
    <property type="entry name" value="MFS_1"/>
    <property type="match status" value="1"/>
</dbReference>
<feature type="transmembrane region" description="Helical" evidence="4">
    <location>
        <begin position="290"/>
        <end position="308"/>
    </location>
</feature>
<dbReference type="InterPro" id="IPR011701">
    <property type="entry name" value="MFS"/>
</dbReference>
<feature type="transmembrane region" description="Helical" evidence="4">
    <location>
        <begin position="348"/>
        <end position="374"/>
    </location>
</feature>
<feature type="transmembrane region" description="Helical" evidence="4">
    <location>
        <begin position="15"/>
        <end position="37"/>
    </location>
</feature>
<feature type="transmembrane region" description="Helical" evidence="4">
    <location>
        <begin position="102"/>
        <end position="128"/>
    </location>
</feature>
<keyword evidence="2 4" id="KW-1133">Transmembrane helix</keyword>
<feature type="transmembrane region" description="Helical" evidence="4">
    <location>
        <begin position="224"/>
        <end position="248"/>
    </location>
</feature>
<dbReference type="PANTHER" id="PTHR11360">
    <property type="entry name" value="MONOCARBOXYLATE TRANSPORTER"/>
    <property type="match status" value="1"/>
</dbReference>
<proteinExistence type="predicted"/>
<evidence type="ECO:0000313" key="6">
    <source>
        <dbReference type="Proteomes" id="UP000199064"/>
    </source>
</evidence>
<dbReference type="AlphaFoldDB" id="A0A1H4MDU0"/>
<protein>
    <submittedName>
        <fullName evidence="5">Major Facilitator Superfamily protein</fullName>
    </submittedName>
</protein>
<evidence type="ECO:0000256" key="2">
    <source>
        <dbReference type="ARBA" id="ARBA00022989"/>
    </source>
</evidence>
<feature type="transmembrane region" description="Helical" evidence="4">
    <location>
        <begin position="140"/>
        <end position="163"/>
    </location>
</feature>
<reference evidence="6" key="1">
    <citation type="submission" date="2016-10" db="EMBL/GenBank/DDBJ databases">
        <authorList>
            <person name="Varghese N."/>
            <person name="Submissions S."/>
        </authorList>
    </citation>
    <scope>NUCLEOTIDE SEQUENCE [LARGE SCALE GENOMIC DNA]</scope>
    <source>
        <strain evidence="6">ES.061</strain>
    </source>
</reference>
<dbReference type="EMBL" id="FNSL01000001">
    <property type="protein sequence ID" value="SEB81260.1"/>
    <property type="molecule type" value="Genomic_DNA"/>
</dbReference>
<name>A0A1H4MDU0_9HYPH</name>
<feature type="transmembrane region" description="Helical" evidence="4">
    <location>
        <begin position="380"/>
        <end position="403"/>
    </location>
</feature>
<dbReference type="InterPro" id="IPR050327">
    <property type="entry name" value="Proton-linked_MCT"/>
</dbReference>
<feature type="transmembrane region" description="Helical" evidence="4">
    <location>
        <begin position="314"/>
        <end position="336"/>
    </location>
</feature>
<dbReference type="RefSeq" id="WP_090329483.1">
    <property type="nucleotide sequence ID" value="NZ_FNSL01000001.1"/>
</dbReference>
<keyword evidence="3 4" id="KW-0472">Membrane</keyword>
<evidence type="ECO:0000256" key="1">
    <source>
        <dbReference type="ARBA" id="ARBA00022692"/>
    </source>
</evidence>
<gene>
    <name evidence="5" type="ORF">SAMN05216452_3272</name>
</gene>
<sequence length="411" mass="43671">MARALTADPGYRRMITALGIAQICSWGSIFYSFPLIAEAMRIELGWSKPLLYGGATAGLILAALAAYPVGAAIDRGQGRWVMSGASLMAGLLYLLWSQVDSIALFYVVVPLLGALQAATLYEPAFAVLARRVGALEARRAITALTLWGGFASTVFVPLVQWLIDTLDWRGALMVLGAINAFLCASLYFAVIDPTKDRPKEPARDTGTPELAGRAAVSWAFRQPVFWALVLFLVLYAGVFSSLSFHIYPLLLERGLGAGEVVSIVAVIGPAQVAGRIAIWTFAPDAPVRRIGAIMVGVFPLVLIGYAFAPPHILVIAAIAAFYGAANGMMTIVRGLAVPEMLSREAYGAINGALITPSRLVEAVAPLGVAALWAASGGYDLYLMLAFAATLVMVGAFWMAAFLARPKFPKTA</sequence>
<feature type="transmembrane region" description="Helical" evidence="4">
    <location>
        <begin position="260"/>
        <end position="278"/>
    </location>
</feature>
<keyword evidence="6" id="KW-1185">Reference proteome</keyword>
<organism evidence="5 6">
    <name type="scientific">Nitratireductor aquibiodomus</name>
    <dbReference type="NCBI Taxonomy" id="204799"/>
    <lineage>
        <taxon>Bacteria</taxon>
        <taxon>Pseudomonadati</taxon>
        <taxon>Pseudomonadota</taxon>
        <taxon>Alphaproteobacteria</taxon>
        <taxon>Hyphomicrobiales</taxon>
        <taxon>Phyllobacteriaceae</taxon>
        <taxon>Nitratireductor</taxon>
    </lineage>
</organism>
<dbReference type="GO" id="GO:0022857">
    <property type="term" value="F:transmembrane transporter activity"/>
    <property type="evidence" value="ECO:0007669"/>
    <property type="project" value="InterPro"/>
</dbReference>
<dbReference type="SUPFAM" id="SSF103473">
    <property type="entry name" value="MFS general substrate transporter"/>
    <property type="match status" value="1"/>
</dbReference>
<dbReference type="PANTHER" id="PTHR11360:SF308">
    <property type="entry name" value="BLL3089 PROTEIN"/>
    <property type="match status" value="1"/>
</dbReference>
<dbReference type="InterPro" id="IPR036259">
    <property type="entry name" value="MFS_trans_sf"/>
</dbReference>